<sequence length="269" mass="31822">MQNDYLHSALFEHRFWLQILGDHSRFIYNSLSPKEYNEIEITKNFIDSFDSLLNRARESLSRSEVERLNEIAYQQAIELRGFKLDLLEKDLIEDVSINMTPTFINHMVNELERYLCILEYLIRGEAPPAKHPIESHLLWLQDAYGHSASIGASLDFVEQNLQEKSKSFTKNFRDFHLRAVEFSGYLRTGLDTFPALRRFNRQVKAEMELFQDFLQRLKRLEYNEELLGNVTVLLTDHMYREECYYLIKLAQSSELNAPKCDPTKPREQE</sequence>
<evidence type="ECO:0008006" key="3">
    <source>
        <dbReference type="Google" id="ProtNLM"/>
    </source>
</evidence>
<gene>
    <name evidence="1" type="ORF">U472_12125</name>
</gene>
<reference evidence="1 2" key="2">
    <citation type="submission" date="2016-08" db="EMBL/GenBank/DDBJ databases">
        <title>Orenia metallireducens sp. nov. strain Z6, a Novel Metal-reducing Firmicute from the Deep Subsurface.</title>
        <authorList>
            <person name="Maxim B.I."/>
            <person name="Kenneth K."/>
            <person name="Flynn T.M."/>
            <person name="Oloughlin E.J."/>
            <person name="Locke R.A."/>
            <person name="Weber J.R."/>
            <person name="Egan S.M."/>
            <person name="Mackie R.I."/>
            <person name="Cann I.K."/>
        </authorList>
    </citation>
    <scope>NUCLEOTIDE SEQUENCE [LARGE SCALE GENOMIC DNA]</scope>
    <source>
        <strain evidence="1 2">Z6</strain>
    </source>
</reference>
<dbReference type="Gene3D" id="1.20.1260.120">
    <property type="entry name" value="Protein of unknown function DUF2935"/>
    <property type="match status" value="1"/>
</dbReference>
<dbReference type="RefSeq" id="WP_068718816.1">
    <property type="nucleotide sequence ID" value="NZ_LWDV01000009.1"/>
</dbReference>
<organism evidence="1 2">
    <name type="scientific">Orenia metallireducens</name>
    <dbReference type="NCBI Taxonomy" id="1413210"/>
    <lineage>
        <taxon>Bacteria</taxon>
        <taxon>Bacillati</taxon>
        <taxon>Bacillota</taxon>
        <taxon>Clostridia</taxon>
        <taxon>Halanaerobiales</taxon>
        <taxon>Halobacteroidaceae</taxon>
        <taxon>Orenia</taxon>
    </lineage>
</organism>
<dbReference type="InterPro" id="IPR021328">
    <property type="entry name" value="CotB-like"/>
</dbReference>
<keyword evidence="2" id="KW-1185">Reference proteome</keyword>
<evidence type="ECO:0000313" key="2">
    <source>
        <dbReference type="Proteomes" id="UP000093514"/>
    </source>
</evidence>
<name>A0A1C0A8X6_9FIRM</name>
<dbReference type="OrthoDB" id="1633927at2"/>
<comment type="caution">
    <text evidence="1">The sequence shown here is derived from an EMBL/GenBank/DDBJ whole genome shotgun (WGS) entry which is preliminary data.</text>
</comment>
<dbReference type="Proteomes" id="UP000093514">
    <property type="component" value="Unassembled WGS sequence"/>
</dbReference>
<dbReference type="AlphaFoldDB" id="A0A1C0A8X6"/>
<reference evidence="2" key="1">
    <citation type="submission" date="2016-07" db="EMBL/GenBank/DDBJ databases">
        <authorList>
            <person name="Florea S."/>
            <person name="Webb J.S."/>
            <person name="Jaromczyk J."/>
            <person name="Schardl C.L."/>
        </authorList>
    </citation>
    <scope>NUCLEOTIDE SEQUENCE [LARGE SCALE GENOMIC DNA]</scope>
    <source>
        <strain evidence="2">Z6</strain>
    </source>
</reference>
<dbReference type="SUPFAM" id="SSF158430">
    <property type="entry name" value="Bacillus cereus metalloprotein-like"/>
    <property type="match status" value="2"/>
</dbReference>
<dbReference type="Pfam" id="PF11155">
    <property type="entry name" value="DUF2935"/>
    <property type="match status" value="2"/>
</dbReference>
<accession>A0A1C0A8X6</accession>
<protein>
    <recommendedName>
        <fullName evidence="3">DUF2935 domain-containing protein</fullName>
    </recommendedName>
</protein>
<dbReference type="EMBL" id="LWDV01000009">
    <property type="protein sequence ID" value="OCL26713.1"/>
    <property type="molecule type" value="Genomic_DNA"/>
</dbReference>
<proteinExistence type="predicted"/>
<evidence type="ECO:0000313" key="1">
    <source>
        <dbReference type="EMBL" id="OCL26713.1"/>
    </source>
</evidence>